<evidence type="ECO:0000313" key="3">
    <source>
        <dbReference type="EMBL" id="GGH86342.1"/>
    </source>
</evidence>
<evidence type="ECO:0000313" key="4">
    <source>
        <dbReference type="Proteomes" id="UP000605427"/>
    </source>
</evidence>
<proteinExistence type="predicted"/>
<keyword evidence="4" id="KW-1185">Reference proteome</keyword>
<gene>
    <name evidence="3" type="ORF">GCM10007362_45890</name>
</gene>
<dbReference type="Pfam" id="PF00395">
    <property type="entry name" value="SLH"/>
    <property type="match status" value="1"/>
</dbReference>
<evidence type="ECO:0000259" key="2">
    <source>
        <dbReference type="PROSITE" id="PS51272"/>
    </source>
</evidence>
<dbReference type="RefSeq" id="WP_172246421.1">
    <property type="nucleotide sequence ID" value="NZ_BMDD01000007.1"/>
</dbReference>
<reference evidence="4" key="1">
    <citation type="journal article" date="2019" name="Int. J. Syst. Evol. Microbiol.">
        <title>The Global Catalogue of Microorganisms (GCM) 10K type strain sequencing project: providing services to taxonomists for standard genome sequencing and annotation.</title>
        <authorList>
            <consortium name="The Broad Institute Genomics Platform"/>
            <consortium name="The Broad Institute Genome Sequencing Center for Infectious Disease"/>
            <person name="Wu L."/>
            <person name="Ma J."/>
        </authorList>
    </citation>
    <scope>NUCLEOTIDE SEQUENCE [LARGE SCALE GENOMIC DNA]</scope>
    <source>
        <strain evidence="4">CCM 8702</strain>
    </source>
</reference>
<feature type="region of interest" description="Disordered" evidence="1">
    <location>
        <begin position="75"/>
        <end position="94"/>
    </location>
</feature>
<name>A0ABQ2A618_9BACL</name>
<evidence type="ECO:0000256" key="1">
    <source>
        <dbReference type="SAM" id="MobiDB-lite"/>
    </source>
</evidence>
<dbReference type="InterPro" id="IPR001119">
    <property type="entry name" value="SLH_dom"/>
</dbReference>
<dbReference type="PROSITE" id="PS51272">
    <property type="entry name" value="SLH"/>
    <property type="match status" value="1"/>
</dbReference>
<organism evidence="3 4">
    <name type="scientific">Saccharibacillus endophyticus</name>
    <dbReference type="NCBI Taxonomy" id="2060666"/>
    <lineage>
        <taxon>Bacteria</taxon>
        <taxon>Bacillati</taxon>
        <taxon>Bacillota</taxon>
        <taxon>Bacilli</taxon>
        <taxon>Bacillales</taxon>
        <taxon>Paenibacillaceae</taxon>
        <taxon>Saccharibacillus</taxon>
    </lineage>
</organism>
<dbReference type="EMBL" id="BMDD01000007">
    <property type="protein sequence ID" value="GGH86342.1"/>
    <property type="molecule type" value="Genomic_DNA"/>
</dbReference>
<protein>
    <recommendedName>
        <fullName evidence="2">SLH domain-containing protein</fullName>
    </recommendedName>
</protein>
<dbReference type="Proteomes" id="UP000605427">
    <property type="component" value="Unassembled WGS sequence"/>
</dbReference>
<accession>A0ABQ2A618</accession>
<comment type="caution">
    <text evidence="3">The sequence shown here is derived from an EMBL/GenBank/DDBJ whole genome shotgun (WGS) entry which is preliminary data.</text>
</comment>
<sequence>MSKKKNAARKNSKKKVILRSAVLTTGLTAQLLSGAPAISNADPAAYDGDSFTYLSQYLGIGAAYAETIDNPNAQLEEHEGETGGGGSPGIEDPAWQSLKAQAGDTTVTLDYTKPENINDGVLEISQDGGTTFIKVPQSSISKFTHSSLTVIGLTNGQTYHFRFKVTKGSHVGYSNLVKATPTGPLVSAPADNSSGSFVPANPAPSAASAEESIQVLAVSAGDLTGRSASLIRSTGQNGTPRAELRLNAEGLTLASQQAKRGETLAYRLPQLKAADMQIVFDGKTLAPLANNTNKLSVSTVDVGIAFPVDRLRLGQAAERLGVSSDQVQIRIQIEKSAVLTGEAAWSKVAGAVPIGNAYTFRMLASSGTKATEITGYDKRYGQQMIPIPDGADTSRLGAVMWVDGKYVPIPVTFKDGQAVLHTTGGNPVLLVRYELPAASGKWFDSALGEASVKGILEEREPSAALDRESFARMTVRALGLEAYGSGTSSLSALRSAGLLDGLPDNAQTGGAITREEMIAILVNASRQFDLPLDTPGTSSGKSAQDAFPDSGSISDWASSYVEAAYAAGLFQGDRGQIVAQRQGTTGEAAALLVNLLHRTGLGDVSTK</sequence>
<feature type="domain" description="SLH" evidence="2">
    <location>
        <begin position="544"/>
        <end position="606"/>
    </location>
</feature>